<dbReference type="STRING" id="558155.SAMN04487911_101192"/>
<dbReference type="Proteomes" id="UP000184231">
    <property type="component" value="Unassembled WGS sequence"/>
</dbReference>
<dbReference type="AlphaFoldDB" id="A0A1M6AEL2"/>
<dbReference type="EMBL" id="FQYX01000001">
    <property type="protein sequence ID" value="SHI34857.1"/>
    <property type="molecule type" value="Genomic_DNA"/>
</dbReference>
<feature type="transmembrane region" description="Helical" evidence="1">
    <location>
        <begin position="200"/>
        <end position="221"/>
    </location>
</feature>
<dbReference type="PANTHER" id="PTHR34219">
    <property type="entry name" value="IRON-REGULATED INNER MEMBRANE PROTEIN-RELATED"/>
    <property type="match status" value="1"/>
</dbReference>
<evidence type="ECO:0000313" key="3">
    <source>
        <dbReference type="Proteomes" id="UP000184231"/>
    </source>
</evidence>
<organism evidence="2 3">
    <name type="scientific">Arenibacter nanhaiticus</name>
    <dbReference type="NCBI Taxonomy" id="558155"/>
    <lineage>
        <taxon>Bacteria</taxon>
        <taxon>Pseudomonadati</taxon>
        <taxon>Bacteroidota</taxon>
        <taxon>Flavobacteriia</taxon>
        <taxon>Flavobacteriales</taxon>
        <taxon>Flavobacteriaceae</taxon>
        <taxon>Arenibacter</taxon>
    </lineage>
</organism>
<evidence type="ECO:0000313" key="2">
    <source>
        <dbReference type="EMBL" id="SHI34857.1"/>
    </source>
</evidence>
<reference evidence="2 3" key="1">
    <citation type="submission" date="2016-11" db="EMBL/GenBank/DDBJ databases">
        <authorList>
            <person name="Jaros S."/>
            <person name="Januszkiewicz K."/>
            <person name="Wedrychowicz H."/>
        </authorList>
    </citation>
    <scope>NUCLEOTIDE SEQUENCE [LARGE SCALE GENOMIC DNA]</scope>
    <source>
        <strain evidence="2 3">CGMCC 1.8863</strain>
    </source>
</reference>
<sequence length="387" mass="43807">MTKKKSYGLRNLINDIHLWLGLISGIILFIICFTGTVLTYEKEIKAFFSEDPKIEAVGEKQTVAALSAKLTAHTAGLVTRVSILETAGAPYAFTVKKNPKERRGTTYLMNPYTGEILQNKENPADGFMMTMFKLHRWLLLDIPWGRPIVGIATIIFIILSISGLVLWFPKKLKWKNLKHGFKIKTDANWKRINHDLHNTLGFYACIFLLVMGLTGLCWSFEGYREGLGNILGTKVFGNRDLSFSENTLAKEGTPISYDEAIALAHNNLSYSGKLTLSFPSEKTPYYTMQKYDGNSWMPHAADSYMVDLYGNTLHKELFSEKPLNVQIATMIKPLHMGDIFGGFSKFLYFIACLIGTSLPISGTLIWWNKLKKKKGKQHSRNKQIKEN</sequence>
<dbReference type="InterPro" id="IPR005625">
    <property type="entry name" value="PepSY-ass_TM"/>
</dbReference>
<dbReference type="Pfam" id="PF03929">
    <property type="entry name" value="PepSY_TM"/>
    <property type="match status" value="1"/>
</dbReference>
<feature type="transmembrane region" description="Helical" evidence="1">
    <location>
        <begin position="346"/>
        <end position="367"/>
    </location>
</feature>
<accession>A0A1M6AEL2</accession>
<feature type="transmembrane region" description="Helical" evidence="1">
    <location>
        <begin position="20"/>
        <end position="40"/>
    </location>
</feature>
<gene>
    <name evidence="2" type="ORF">SAMN04487911_101192</name>
</gene>
<dbReference type="PANTHER" id="PTHR34219:SF3">
    <property type="entry name" value="BLL7967 PROTEIN"/>
    <property type="match status" value="1"/>
</dbReference>
<proteinExistence type="predicted"/>
<feature type="transmembrane region" description="Helical" evidence="1">
    <location>
        <begin position="148"/>
        <end position="168"/>
    </location>
</feature>
<dbReference type="RefSeq" id="WP_072762755.1">
    <property type="nucleotide sequence ID" value="NZ_FQYX01000001.1"/>
</dbReference>
<dbReference type="OrthoDB" id="111691at2"/>
<protein>
    <submittedName>
        <fullName evidence="2">Uncharacterized iron-regulated membrane protein</fullName>
    </submittedName>
</protein>
<keyword evidence="1" id="KW-1133">Transmembrane helix</keyword>
<evidence type="ECO:0000256" key="1">
    <source>
        <dbReference type="SAM" id="Phobius"/>
    </source>
</evidence>
<keyword evidence="1" id="KW-0812">Transmembrane</keyword>
<keyword evidence="1" id="KW-0472">Membrane</keyword>
<name>A0A1M6AEL2_9FLAO</name>
<keyword evidence="3" id="KW-1185">Reference proteome</keyword>